<dbReference type="InterPro" id="IPR026453">
    <property type="entry name" value="PGF_pre_PGF"/>
</dbReference>
<keyword evidence="2" id="KW-1133">Transmembrane helix</keyword>
<feature type="region of interest" description="Disordered" evidence="1">
    <location>
        <begin position="568"/>
        <end position="602"/>
    </location>
</feature>
<name>A0ABZ3H707_GEOAI</name>
<gene>
    <name evidence="3" type="ORF">LPQ35_10050</name>
</gene>
<dbReference type="Proteomes" id="UP001492541">
    <property type="component" value="Chromosome"/>
</dbReference>
<organism evidence="3 4">
    <name type="scientific">Geoglobus acetivorans</name>
    <dbReference type="NCBI Taxonomy" id="565033"/>
    <lineage>
        <taxon>Archaea</taxon>
        <taxon>Methanobacteriati</taxon>
        <taxon>Methanobacteriota</taxon>
        <taxon>Archaeoglobi</taxon>
        <taxon>Archaeoglobales</taxon>
        <taxon>Archaeoglobaceae</taxon>
        <taxon>Geoglobus</taxon>
    </lineage>
</organism>
<dbReference type="InterPro" id="IPR026595">
    <property type="entry name" value="CHP04279"/>
</dbReference>
<dbReference type="NCBIfam" id="TIGR04279">
    <property type="entry name" value="TIGR04279 domain"/>
    <property type="match status" value="1"/>
</dbReference>
<feature type="transmembrane region" description="Helical" evidence="2">
    <location>
        <begin position="616"/>
        <end position="633"/>
    </location>
</feature>
<accession>A0ABZ3H707</accession>
<feature type="region of interest" description="Disordered" evidence="1">
    <location>
        <begin position="387"/>
        <end position="410"/>
    </location>
</feature>
<feature type="compositionally biased region" description="Low complexity" evidence="1">
    <location>
        <begin position="574"/>
        <end position="594"/>
    </location>
</feature>
<feature type="compositionally biased region" description="Pro residues" evidence="1">
    <location>
        <begin position="398"/>
        <end position="410"/>
    </location>
</feature>
<keyword evidence="2" id="KW-0812">Transmembrane</keyword>
<evidence type="ECO:0000256" key="2">
    <source>
        <dbReference type="SAM" id="Phobius"/>
    </source>
</evidence>
<evidence type="ECO:0000313" key="3">
    <source>
        <dbReference type="EMBL" id="XAT64878.1"/>
    </source>
</evidence>
<evidence type="ECO:0000313" key="4">
    <source>
        <dbReference type="Proteomes" id="UP001492541"/>
    </source>
</evidence>
<reference evidence="3 4" key="1">
    <citation type="submission" date="2021-11" db="EMBL/GenBank/DDBJ databases">
        <title>Whole genome of Geoglobus acetivorans.</title>
        <authorList>
            <person name="Liu D."/>
        </authorList>
    </citation>
    <scope>NUCLEOTIDE SEQUENCE [LARGE SCALE GENOMIC DNA]</scope>
    <source>
        <strain evidence="3 4">SBH6</strain>
    </source>
</reference>
<dbReference type="GeneID" id="90450039"/>
<proteinExistence type="predicted"/>
<evidence type="ECO:0000256" key="1">
    <source>
        <dbReference type="SAM" id="MobiDB-lite"/>
    </source>
</evidence>
<dbReference type="EMBL" id="CP087714">
    <property type="protein sequence ID" value="XAT64878.1"/>
    <property type="molecule type" value="Genomic_DNA"/>
</dbReference>
<keyword evidence="2" id="KW-0472">Membrane</keyword>
<sequence>MRTRYILMLLLLPLLTLPASASVVPLVKVEIVNTSAPSYESLSILNPNNGNWIKMTGGDGVSIPAIDFVYSGINSTQYTRGSKIINITTNNISENQDYVVNYPFTTQPMYHPGDTVTAEILGENGLAGKTAYVYLIKTYPTQLKDALASAVDGDTQSLRNLLNNAKQNITVILNSTGDNSSISFGQLDPGDYAVVALLNASSEQNVTLISATVFQVLEHESTLSADTSITRSSVSDQKYLDGKFEIVGGSSNAKYTYVAVLMKKDTAFTLRLTSGGTKSTTNLTLKAGTASQEAMLVEGFKVAGVGLNSVNATTVEDWLNAFPSNAVTFSINRGATGTTYNLSILVQGLSDGDYYLYVAAWNASNSSQRVVAFNWTSVTITTVAPPPPPPSGGGGYIPLPPPAPTPTPTPVPEEGAYSTVVGVEKDKEVKIEIPPETAEKIDVVSLTIKAPESMNLKVEVRKLESPPAEVPEPPAKKVYRFVEITFRNNDTGEEVEPTGYIDFKVSKSWVAESGHDPEDIILMRYHNGWEELRTEMVGEDENYYYYRAETGGFSVFAIAVKEVAPSVTPTPTRTPEIVTPTPAVTPTAAKTETPGETPAPELTPTLEEQAAWWKNPLLWITIAVLIVLAVAYWRRS</sequence>
<protein>
    <submittedName>
        <fullName evidence="3">TIGR04279 domain-containing protein</fullName>
    </submittedName>
</protein>
<dbReference type="NCBIfam" id="TIGR04213">
    <property type="entry name" value="PGF_pre_PGF"/>
    <property type="match status" value="1"/>
</dbReference>
<keyword evidence="4" id="KW-1185">Reference proteome</keyword>
<dbReference type="RefSeq" id="WP_346297729.1">
    <property type="nucleotide sequence ID" value="NZ_CP087714.1"/>
</dbReference>